<dbReference type="Gene3D" id="3.30.2310.20">
    <property type="entry name" value="RelE-like"/>
    <property type="match status" value="1"/>
</dbReference>
<reference evidence="2 3" key="1">
    <citation type="journal article" date="2015" name="Nature">
        <title>rRNA introns, odd ribosomes, and small enigmatic genomes across a large radiation of phyla.</title>
        <authorList>
            <person name="Brown C.T."/>
            <person name="Hug L.A."/>
            <person name="Thomas B.C."/>
            <person name="Sharon I."/>
            <person name="Castelle C.J."/>
            <person name="Singh A."/>
            <person name="Wilkins M.J."/>
            <person name="Williams K.H."/>
            <person name="Banfield J.F."/>
        </authorList>
    </citation>
    <scope>NUCLEOTIDE SEQUENCE [LARGE SCALE GENOMIC DNA]</scope>
</reference>
<dbReference type="SUPFAM" id="SSF143011">
    <property type="entry name" value="RelE-like"/>
    <property type="match status" value="1"/>
</dbReference>
<dbReference type="InterPro" id="IPR035093">
    <property type="entry name" value="RelE/ParE_toxin_dom_sf"/>
</dbReference>
<comment type="caution">
    <text evidence="2">The sequence shown here is derived from an EMBL/GenBank/DDBJ whole genome shotgun (WGS) entry which is preliminary data.</text>
</comment>
<dbReference type="Proteomes" id="UP000034917">
    <property type="component" value="Unassembled WGS sequence"/>
</dbReference>
<dbReference type="Pfam" id="PF15738">
    <property type="entry name" value="YafQ_toxin"/>
    <property type="match status" value="1"/>
</dbReference>
<dbReference type="NCBIfam" id="TIGR02385">
    <property type="entry name" value="RelE_StbE"/>
    <property type="match status" value="1"/>
</dbReference>
<protein>
    <submittedName>
        <fullName evidence="2">Plasmid stabilization system</fullName>
    </submittedName>
</protein>
<dbReference type="AlphaFoldDB" id="A0A0G0JCS4"/>
<sequence>MKVTFHKHFVKNFDKRIKTNSNLLERFNSKYELFLKDKNDPLLHCHRLTGTMKEKQSFSITGDIRVIFQESEDTIEFLDIGTHNQVYK</sequence>
<gene>
    <name evidence="2" type="ORF">US40_C0004G0006</name>
</gene>
<organism evidence="2 3">
    <name type="scientific">Candidatus Roizmanbacteria bacterium GW2011_GWC2_37_13</name>
    <dbReference type="NCBI Taxonomy" id="1618486"/>
    <lineage>
        <taxon>Bacteria</taxon>
        <taxon>Candidatus Roizmaniibacteriota</taxon>
    </lineage>
</organism>
<evidence type="ECO:0000313" key="3">
    <source>
        <dbReference type="Proteomes" id="UP000034917"/>
    </source>
</evidence>
<proteinExistence type="predicted"/>
<evidence type="ECO:0000256" key="1">
    <source>
        <dbReference type="ARBA" id="ARBA00022649"/>
    </source>
</evidence>
<accession>A0A0G0JCS4</accession>
<keyword evidence="1" id="KW-1277">Toxin-antitoxin system</keyword>
<name>A0A0G0JCS4_9BACT</name>
<dbReference type="EMBL" id="LBSV01000004">
    <property type="protein sequence ID" value="KKQ25971.1"/>
    <property type="molecule type" value="Genomic_DNA"/>
</dbReference>
<evidence type="ECO:0000313" key="2">
    <source>
        <dbReference type="EMBL" id="KKQ25971.1"/>
    </source>
</evidence>
<dbReference type="InterPro" id="IPR004386">
    <property type="entry name" value="Toxin_YafQ-like"/>
</dbReference>
<dbReference type="InterPro" id="IPR007712">
    <property type="entry name" value="RelE/ParE_toxin"/>
</dbReference>